<sequence>MTVRALPAWWRQQVEEGASSPLTEEFARIGEEARSGDVCGARWDLRKRASEHRPHSCDPYRAADRADELDRTDSGQITATQARLALHPVPADLADFHRETDAFEEMAKGG</sequence>
<dbReference type="EMBL" id="QOIN01000041">
    <property type="protein sequence ID" value="RCG24093.1"/>
    <property type="molecule type" value="Genomic_DNA"/>
</dbReference>
<evidence type="ECO:0000313" key="3">
    <source>
        <dbReference type="Proteomes" id="UP000252914"/>
    </source>
</evidence>
<evidence type="ECO:0000313" key="2">
    <source>
        <dbReference type="EMBL" id="RCG24093.1"/>
    </source>
</evidence>
<evidence type="ECO:0000256" key="1">
    <source>
        <dbReference type="SAM" id="MobiDB-lite"/>
    </source>
</evidence>
<name>A0A367F183_9ACTN</name>
<comment type="caution">
    <text evidence="2">The sequence shown here is derived from an EMBL/GenBank/DDBJ whole genome shotgun (WGS) entry which is preliminary data.</text>
</comment>
<organism evidence="2 3">
    <name type="scientific">Streptomyces diacarni</name>
    <dbReference type="NCBI Taxonomy" id="2800381"/>
    <lineage>
        <taxon>Bacteria</taxon>
        <taxon>Bacillati</taxon>
        <taxon>Actinomycetota</taxon>
        <taxon>Actinomycetes</taxon>
        <taxon>Kitasatosporales</taxon>
        <taxon>Streptomycetaceae</taxon>
        <taxon>Streptomyces</taxon>
    </lineage>
</organism>
<proteinExistence type="predicted"/>
<gene>
    <name evidence="2" type="ORF">DTL70_12495</name>
</gene>
<protein>
    <submittedName>
        <fullName evidence="2">Uncharacterized protein</fullName>
    </submittedName>
</protein>
<accession>A0A367F183</accession>
<dbReference type="AlphaFoldDB" id="A0A367F183"/>
<feature type="region of interest" description="Disordered" evidence="1">
    <location>
        <begin position="48"/>
        <end position="72"/>
    </location>
</feature>
<keyword evidence="3" id="KW-1185">Reference proteome</keyword>
<dbReference type="Proteomes" id="UP000252914">
    <property type="component" value="Unassembled WGS sequence"/>
</dbReference>
<reference evidence="2 3" key="1">
    <citation type="submission" date="2018-06" db="EMBL/GenBank/DDBJ databases">
        <title>Streptomyces reniochalinae sp. nov. and Streptomyces diacarnus sp. nov. from marine sponges.</title>
        <authorList>
            <person name="Li L."/>
        </authorList>
    </citation>
    <scope>NUCLEOTIDE SEQUENCE [LARGE SCALE GENOMIC DNA]</scope>
    <source>
        <strain evidence="2 3">LHW51701</strain>
    </source>
</reference>